<proteinExistence type="inferred from homology"/>
<dbReference type="InterPro" id="IPR018181">
    <property type="entry name" value="Heat_shock_70_CS"/>
</dbReference>
<name>A0ABX1VCJ9_9PLAN</name>
<dbReference type="Pfam" id="PF00012">
    <property type="entry name" value="HSP70"/>
    <property type="match status" value="1"/>
</dbReference>
<keyword evidence="3" id="KW-0067">ATP-binding</keyword>
<sequence length="925" mass="98812">MGVDLGTTNCAVAFIDTQAAGDAGMRVETWAIPQFVAAGTVEGRENLPSFLYRPAAGEFPSAALAPPWSKETPDWAVGAFARDHGSKVPGRQVSSSKSWLCHPGVDRTAPLLPWHAAEGVERLSPVDASAALLEHLRAAWDHAHPGDPLAEQDVVLTLPASFDEVARELTVKAARTAGLPRVVLIEEPQAAFYAWLAKHPDDWQTRVAPNTNVLVCDIGGGTSDFALIRVKPGAADSEDGGKVEFHRVAVGEHLILGGDNLDLALAHHLEERLKKDGTELSPKQWDVLVRQSRRAKETLLEENAPASFTVTLPGAGRALVAGGLSVSADRDAARAALLEGFLPTVPVTAEPERKDAGFREVGLPYAPDAAITKHLARFLSTHGAVAGASDDEPARPDAVLFNGGFFASPVLRERLLAAVSDWFPEGDRPEVLANDRLDLAVSRGAAYFGLVRRGLGVRVEAGLARTYYLGAEDGEAGEPRAVCVVPAGTRPGETVRLPDTPVRVRVGRPVELPVFSSGVRLTDPAGSVHAVDEGQFASLPPIRTVLKAKGKDGDELPATLEAGLSEIGTLDLAVRERRDDGTSGKRWRLSFDVRSTTRTDLSAHAGAGEAAGVADDETLAAVSAVLDDAFGSGSGGAKPSLKPRDVNGALVEAAGSPRSDWPPTLLRSIWEGLMEREAGRRESPAREARWLNLLGYALRPGYGVALDDWRVSETWRRLNGKLAHADAAVLSQSHVLWRRIGGGLEAGQQQALAAPLAGALKGGGKKGAAPDPELFRLLASLERLSTDLRETFGRSFLRLASKEPNAGRRATLWWCVGRTGARAPLYGPANSVVSAWNAAEWADGLIKQSDDDDDPPLWPLVQLARKTGDRYLDLPRDAQLRVMQYLAERDAPSHWLALVRDGGRLDHEEEGLAFGESLPAGLRLG</sequence>
<comment type="caution">
    <text evidence="4">The sequence shown here is derived from an EMBL/GenBank/DDBJ whole genome shotgun (WGS) entry which is preliminary data.</text>
</comment>
<keyword evidence="5" id="KW-1185">Reference proteome</keyword>
<dbReference type="Proteomes" id="UP000609651">
    <property type="component" value="Unassembled WGS sequence"/>
</dbReference>
<dbReference type="PANTHER" id="PTHR42749">
    <property type="entry name" value="CELL SHAPE-DETERMINING PROTEIN MREB"/>
    <property type="match status" value="1"/>
</dbReference>
<evidence type="ECO:0000256" key="2">
    <source>
        <dbReference type="ARBA" id="ARBA00022741"/>
    </source>
</evidence>
<dbReference type="InterPro" id="IPR043129">
    <property type="entry name" value="ATPase_NBD"/>
</dbReference>
<keyword evidence="2" id="KW-0547">Nucleotide-binding</keyword>
<evidence type="ECO:0000313" key="4">
    <source>
        <dbReference type="EMBL" id="NNJ25612.1"/>
    </source>
</evidence>
<dbReference type="SUPFAM" id="SSF53067">
    <property type="entry name" value="Actin-like ATPase domain"/>
    <property type="match status" value="2"/>
</dbReference>
<dbReference type="Pfam" id="PF12531">
    <property type="entry name" value="DUF3731"/>
    <property type="match status" value="1"/>
</dbReference>
<evidence type="ECO:0000313" key="5">
    <source>
        <dbReference type="Proteomes" id="UP000609651"/>
    </source>
</evidence>
<dbReference type="InterPro" id="IPR021030">
    <property type="entry name" value="DUF3731"/>
</dbReference>
<protein>
    <submittedName>
        <fullName evidence="4">Chaperone protein HscA</fullName>
    </submittedName>
</protein>
<dbReference type="InterPro" id="IPR013126">
    <property type="entry name" value="Hsp_70_fam"/>
</dbReference>
<gene>
    <name evidence="4" type="primary">hscA</name>
    <name evidence="4" type="ORF">LzC2_16840</name>
</gene>
<accession>A0ABX1VCJ9</accession>
<dbReference type="EMBL" id="WTPX01000043">
    <property type="protein sequence ID" value="NNJ25612.1"/>
    <property type="molecule type" value="Genomic_DNA"/>
</dbReference>
<evidence type="ECO:0000256" key="3">
    <source>
        <dbReference type="ARBA" id="ARBA00022840"/>
    </source>
</evidence>
<organism evidence="4 5">
    <name type="scientific">Alienimonas chondri</name>
    <dbReference type="NCBI Taxonomy" id="2681879"/>
    <lineage>
        <taxon>Bacteria</taxon>
        <taxon>Pseudomonadati</taxon>
        <taxon>Planctomycetota</taxon>
        <taxon>Planctomycetia</taxon>
        <taxon>Planctomycetales</taxon>
        <taxon>Planctomycetaceae</taxon>
        <taxon>Alienimonas</taxon>
    </lineage>
</organism>
<comment type="similarity">
    <text evidence="1">Belongs to the heat shock protein 70 family.</text>
</comment>
<dbReference type="PANTHER" id="PTHR42749:SF1">
    <property type="entry name" value="CELL SHAPE-DETERMINING PROTEIN MREB"/>
    <property type="match status" value="1"/>
</dbReference>
<dbReference type="CDD" id="cd10170">
    <property type="entry name" value="ASKHA_NBD_HSP70"/>
    <property type="match status" value="1"/>
</dbReference>
<evidence type="ECO:0000256" key="1">
    <source>
        <dbReference type="ARBA" id="ARBA00007381"/>
    </source>
</evidence>
<dbReference type="Gene3D" id="3.30.420.40">
    <property type="match status" value="2"/>
</dbReference>
<dbReference type="PROSITE" id="PS00297">
    <property type="entry name" value="HSP70_1"/>
    <property type="match status" value="1"/>
</dbReference>
<dbReference type="Gene3D" id="3.90.640.10">
    <property type="entry name" value="Actin, Chain A, domain 4"/>
    <property type="match status" value="1"/>
</dbReference>
<reference evidence="4 5" key="1">
    <citation type="journal article" date="2020" name="Syst. Appl. Microbiol.">
        <title>Alienimonas chondri sp. nov., a novel planctomycete isolated from the biofilm of the red alga Chondrus crispus.</title>
        <authorList>
            <person name="Vitorino I."/>
            <person name="Albuquerque L."/>
            <person name="Wiegand S."/>
            <person name="Kallscheuer N."/>
            <person name="da Costa M.S."/>
            <person name="Lobo-da-Cunha A."/>
            <person name="Jogler C."/>
            <person name="Lage O.M."/>
        </authorList>
    </citation>
    <scope>NUCLEOTIDE SEQUENCE [LARGE SCALE GENOMIC DNA]</scope>
    <source>
        <strain evidence="4 5">LzC2</strain>
    </source>
</reference>